<dbReference type="Pfam" id="PF17479">
    <property type="entry name" value="DUF3048_C"/>
    <property type="match status" value="1"/>
</dbReference>
<dbReference type="AlphaFoldDB" id="U4Q8J2"/>
<gene>
    <name evidence="3" type="ordered locus">TEPIRE1_1214</name>
</gene>
<organism evidence="3 4">
    <name type="scientific">Tepidanaerobacter acetatoxydans (strain DSM 21804 / JCM 16047 / Re1)</name>
    <dbReference type="NCBI Taxonomy" id="1209989"/>
    <lineage>
        <taxon>Bacteria</taxon>
        <taxon>Bacillati</taxon>
        <taxon>Bacillota</taxon>
        <taxon>Clostridia</taxon>
        <taxon>Thermosediminibacterales</taxon>
        <taxon>Tepidanaerobacteraceae</taxon>
        <taxon>Tepidanaerobacter</taxon>
    </lineage>
</organism>
<proteinExistence type="predicted"/>
<dbReference type="STRING" id="1209989.TepRe1_1114"/>
<sequence>MAGGTVMLFKRYLTIVILVLFLLIHAGCSDKNSCKDSCGTPSDWGKVTKSQENEQIIPKVKNPLTGTDMDIQHEKQRPLAVMIENEYNARPQSGLDKAGVVYEVLTEGGITRFLALFLGETVDEIGPVRSARPYFLDYAMEYDSIYIHYGASPQGYIDLKKLNIDAINGIYDDVTFWRDRSRKEPHNAYTNTKNILKTSEKKGFIRDIELTLWNFNSEETPAGNQVLEEFELEYFKNYVVSYTYDKDKKMYKRYINGEPHTDKKTGEQILVKNIILQFAVTKVVDDVGRLSIKTVDSGKGYYISNGYCSKIKWRRDDRKERTSYTFEDDTELVVNPGNTWIQILPQWGKFNYDKPTKG</sequence>
<dbReference type="Gene3D" id="3.50.90.10">
    <property type="entry name" value="YerB-like"/>
    <property type="match status" value="1"/>
</dbReference>
<dbReference type="EMBL" id="HF563609">
    <property type="protein sequence ID" value="CDI40608.1"/>
    <property type="molecule type" value="Genomic_DNA"/>
</dbReference>
<evidence type="ECO:0000313" key="3">
    <source>
        <dbReference type="EMBL" id="CDI40608.1"/>
    </source>
</evidence>
<dbReference type="HOGENOM" id="CLU_045984_0_0_9"/>
<accession>U4Q8J2</accession>
<dbReference type="SUPFAM" id="SSF159774">
    <property type="entry name" value="YerB-like"/>
    <property type="match status" value="1"/>
</dbReference>
<dbReference type="InterPro" id="IPR021416">
    <property type="entry name" value="DUF3048_N"/>
</dbReference>
<protein>
    <recommendedName>
        <fullName evidence="5">DUF3048 domain-containing protein</fullName>
    </recommendedName>
</protein>
<evidence type="ECO:0000259" key="2">
    <source>
        <dbReference type="Pfam" id="PF17479"/>
    </source>
</evidence>
<feature type="domain" description="DUF3048" evidence="1">
    <location>
        <begin position="64"/>
        <end position="204"/>
    </location>
</feature>
<dbReference type="InterPro" id="IPR023158">
    <property type="entry name" value="YerB-like_sf"/>
</dbReference>
<feature type="domain" description="DUF3048" evidence="2">
    <location>
        <begin position="232"/>
        <end position="341"/>
    </location>
</feature>
<keyword evidence="4" id="KW-1185">Reference proteome</keyword>
<evidence type="ECO:0008006" key="5">
    <source>
        <dbReference type="Google" id="ProtNLM"/>
    </source>
</evidence>
<reference evidence="4" key="1">
    <citation type="journal article" date="2013" name="Genome Announc.">
        <title>First genome sequence of a syntrophic acetate-oxidizing bacterium, Tepidanaerobacter acetatoxydans strain Re1.</title>
        <authorList>
            <person name="Manzoor S."/>
            <person name="Bongcam-Rudloff E."/>
            <person name="Schnurer A."/>
            <person name="Muller B."/>
        </authorList>
    </citation>
    <scope>NUCLEOTIDE SEQUENCE [LARGE SCALE GENOMIC DNA]</scope>
    <source>
        <strain evidence="4">Re1</strain>
    </source>
</reference>
<name>U4Q8J2_TEPAE</name>
<dbReference type="InterPro" id="IPR035328">
    <property type="entry name" value="DUF3048_C"/>
</dbReference>
<evidence type="ECO:0000313" key="4">
    <source>
        <dbReference type="Proteomes" id="UP000010802"/>
    </source>
</evidence>
<dbReference type="Proteomes" id="UP000010802">
    <property type="component" value="Chromosome"/>
</dbReference>
<dbReference type="KEGG" id="tae:TepiRe1_1214"/>
<evidence type="ECO:0000259" key="1">
    <source>
        <dbReference type="Pfam" id="PF11258"/>
    </source>
</evidence>
<dbReference type="Pfam" id="PF11258">
    <property type="entry name" value="DUF3048"/>
    <property type="match status" value="1"/>
</dbReference>
<dbReference type="eggNOG" id="COG1470">
    <property type="taxonomic scope" value="Bacteria"/>
</dbReference>